<sequence length="153" mass="16863">MKEEVVEITPVPLSEVLFGKRGDWSAGYTIDSIRKLCSDSDENETPIDDLVLDMAIPPAILNDLCDELEAQHAKAGLAINHQSALINAISTAHCAMANLVRIKNLWDSETGKEDDLAVKLSEYNQSIISDCMIRLINLGLSHEEANARILRGY</sequence>
<accession>A0A5J6T8D2</accession>
<name>A0A5J6T8D2_9CAUD</name>
<organism evidence="1 2">
    <name type="scientific">Proteus phage Myduc</name>
    <dbReference type="NCBI Taxonomy" id="2650874"/>
    <lineage>
        <taxon>Viruses</taxon>
        <taxon>Duplodnaviria</taxon>
        <taxon>Heunggongvirae</taxon>
        <taxon>Uroviricota</taxon>
        <taxon>Caudoviricetes</taxon>
        <taxon>Chaseviridae</taxon>
        <taxon>Cleopatravirinae</taxon>
        <taxon>Myducvirus</taxon>
        <taxon>Myducvirus myduc</taxon>
    </lineage>
</organism>
<proteinExistence type="predicted"/>
<gene>
    <name evidence="1" type="ORF">CPT_Myduc_029</name>
</gene>
<evidence type="ECO:0000313" key="1">
    <source>
        <dbReference type="EMBL" id="QFG06652.1"/>
    </source>
</evidence>
<reference evidence="2" key="1">
    <citation type="submission" date="2019-06" db="EMBL/GenBank/DDBJ databases">
        <title>Complete genome of Proteus mirabilis phage Myduc.</title>
        <authorList>
            <person name="Tran J.S."/>
            <person name="Lessor L."/>
            <person name="O'Leary C."/>
            <person name="Bonasera R.M."/>
            <person name="Liu M."/>
        </authorList>
    </citation>
    <scope>NUCLEOTIDE SEQUENCE [LARGE SCALE GENOMIC DNA]</scope>
</reference>
<keyword evidence="2" id="KW-1185">Reference proteome</keyword>
<evidence type="ECO:0000313" key="2">
    <source>
        <dbReference type="Proteomes" id="UP000327513"/>
    </source>
</evidence>
<dbReference type="Proteomes" id="UP000327513">
    <property type="component" value="Segment"/>
</dbReference>
<protein>
    <submittedName>
        <fullName evidence="1">Uncharacterized protein</fullName>
    </submittedName>
</protein>
<dbReference type="EMBL" id="MN098326">
    <property type="protein sequence ID" value="QFG06652.1"/>
    <property type="molecule type" value="Genomic_DNA"/>
</dbReference>